<accession>A0A225W5W7</accession>
<dbReference type="OrthoDB" id="118900at2759"/>
<dbReference type="PANTHER" id="PTHR40866:SF1">
    <property type="entry name" value="BED-TYPE DOMAIN-CONTAINING PROTEIN"/>
    <property type="match status" value="1"/>
</dbReference>
<dbReference type="EMBL" id="NBNE01001853">
    <property type="protein sequence ID" value="OWZ12417.1"/>
    <property type="molecule type" value="Genomic_DNA"/>
</dbReference>
<evidence type="ECO:0000313" key="2">
    <source>
        <dbReference type="Proteomes" id="UP000198211"/>
    </source>
</evidence>
<evidence type="ECO:0000313" key="1">
    <source>
        <dbReference type="EMBL" id="OWZ12417.1"/>
    </source>
</evidence>
<dbReference type="Proteomes" id="UP000198211">
    <property type="component" value="Unassembled WGS sequence"/>
</dbReference>
<proteinExistence type="predicted"/>
<name>A0A225W5W7_9STRA</name>
<gene>
    <name evidence="1" type="ORF">PHMEG_00014429</name>
</gene>
<keyword evidence="2" id="KW-1185">Reference proteome</keyword>
<sequence>MASGANTATMVSFIDQNSQTVFCWLHWIAGCNLSFSSCEGSCVSKYSNLDIISTDTLLKYAGLVMRQVEISISVSKSHDDGAYKMVLAFAPLIDDDVTDHTSDSHVKFLEEILLFFDCKIEDVAYLIGDNCAVNTKLAGLPSIPLIGCV</sequence>
<comment type="caution">
    <text evidence="1">The sequence shown here is derived from an EMBL/GenBank/DDBJ whole genome shotgun (WGS) entry which is preliminary data.</text>
</comment>
<dbReference type="AlphaFoldDB" id="A0A225W5W7"/>
<organism evidence="1 2">
    <name type="scientific">Phytophthora megakarya</name>
    <dbReference type="NCBI Taxonomy" id="4795"/>
    <lineage>
        <taxon>Eukaryota</taxon>
        <taxon>Sar</taxon>
        <taxon>Stramenopiles</taxon>
        <taxon>Oomycota</taxon>
        <taxon>Peronosporomycetes</taxon>
        <taxon>Peronosporales</taxon>
        <taxon>Peronosporaceae</taxon>
        <taxon>Phytophthora</taxon>
    </lineage>
</organism>
<protein>
    <submittedName>
        <fullName evidence="1">Uncharacterized protein</fullName>
    </submittedName>
</protein>
<dbReference type="PANTHER" id="PTHR40866">
    <property type="entry name" value="BED-TYPE DOMAIN-CONTAINING PROTEIN"/>
    <property type="match status" value="1"/>
</dbReference>
<reference evidence="2" key="1">
    <citation type="submission" date="2017-03" db="EMBL/GenBank/DDBJ databases">
        <title>Phytopthora megakarya and P. palmivora, two closely related causual agents of cacao black pod achieved similar genome size and gene model numbers by different mechanisms.</title>
        <authorList>
            <person name="Ali S."/>
            <person name="Shao J."/>
            <person name="Larry D.J."/>
            <person name="Kronmiller B."/>
            <person name="Shen D."/>
            <person name="Strem M.D."/>
            <person name="Melnick R.L."/>
            <person name="Guiltinan M.J."/>
            <person name="Tyler B.M."/>
            <person name="Meinhardt L.W."/>
            <person name="Bailey B.A."/>
        </authorList>
    </citation>
    <scope>NUCLEOTIDE SEQUENCE [LARGE SCALE GENOMIC DNA]</scope>
    <source>
        <strain evidence="2">zdho120</strain>
    </source>
</reference>